<dbReference type="SUPFAM" id="SSF53067">
    <property type="entry name" value="Actin-like ATPase domain"/>
    <property type="match status" value="2"/>
</dbReference>
<dbReference type="PANTHER" id="PTHR14187">
    <property type="entry name" value="ALPHA KINASE/ELONGATION FACTOR 2 KINASE"/>
    <property type="match status" value="1"/>
</dbReference>
<name>A0A8T0ID76_CERPU</name>
<accession>A0A8T0ID76</accession>
<sequence length="604" mass="67337">MESAAGMVEESKVVVALDFGTTFSGFAYALRASPENIFTFYDWPMQAEGGGLPYCKTQTSLLYAHAENASVDPFQLEEWGWPAYVKYKSLNKSVFDVSVPPNSGALSLSGERKQPESYFLTLFKLNLAAEGSSNTARSALPPGMTARRAITDYLRQISRFILQEVQNKFGSHITLEDVEWCLTVPAVWNEHAKKEMRLCAEMAGLVQEQDDDAGSPHPLKLLIEPEAASVYCQMKLTDHEWNKGDKFLVVDCGGGTVDLVLHEKLGSGSSVSVREVQESSGDLCGGYQVDEEFFRFLKRKISCFERFERQYPATVLAFSQEWERMKFAYAGEMKDEHVELPPKLAAMWEDCSTDSLPNDFISYDELLLTNADMKAIFDPVVNKILLLISLRMVADLKSIMVVGGFSASPYLMRRIRETFGGRVAAIVNPPSPGSAVCCGAVTMGIRSDTVVSRISKKSYGIEVAISFVDGVHPESHLIYGDLDDGGRWELCRETFQMFVQKGEEVNIKDCVKKIHRPMRKSQTEVTIKIYSTESANAKFVTDPGMQEEGQFTVTCPSYAELGFRPEIETSMFFGHTDIEVSATGTNFASGKKGLRVKFKRHSIY</sequence>
<dbReference type="Pfam" id="PF00012">
    <property type="entry name" value="HSP70"/>
    <property type="match status" value="1"/>
</dbReference>
<organism evidence="3 4">
    <name type="scientific">Ceratodon purpureus</name>
    <name type="common">Fire moss</name>
    <name type="synonym">Dicranum purpureum</name>
    <dbReference type="NCBI Taxonomy" id="3225"/>
    <lineage>
        <taxon>Eukaryota</taxon>
        <taxon>Viridiplantae</taxon>
        <taxon>Streptophyta</taxon>
        <taxon>Embryophyta</taxon>
        <taxon>Bryophyta</taxon>
        <taxon>Bryophytina</taxon>
        <taxon>Bryopsida</taxon>
        <taxon>Dicranidae</taxon>
        <taxon>Pseudoditrichales</taxon>
        <taxon>Ditrichaceae</taxon>
        <taxon>Ceratodon</taxon>
    </lineage>
</organism>
<dbReference type="Proteomes" id="UP000822688">
    <property type="component" value="Chromosome 4"/>
</dbReference>
<evidence type="ECO:0000256" key="1">
    <source>
        <dbReference type="ARBA" id="ARBA00022741"/>
    </source>
</evidence>
<keyword evidence="4" id="KW-1185">Reference proteome</keyword>
<proteinExistence type="predicted"/>
<evidence type="ECO:0000313" key="3">
    <source>
        <dbReference type="EMBL" id="KAG0580945.1"/>
    </source>
</evidence>
<dbReference type="AlphaFoldDB" id="A0A8T0ID76"/>
<dbReference type="PANTHER" id="PTHR14187:SF5">
    <property type="entry name" value="HEAT SHOCK 70 KDA PROTEIN 12A"/>
    <property type="match status" value="1"/>
</dbReference>
<dbReference type="Gene3D" id="3.30.420.40">
    <property type="match status" value="2"/>
</dbReference>
<dbReference type="GO" id="GO:0005524">
    <property type="term" value="F:ATP binding"/>
    <property type="evidence" value="ECO:0007669"/>
    <property type="project" value="UniProtKB-KW"/>
</dbReference>
<gene>
    <name evidence="3" type="ORF">KC19_4G212300</name>
</gene>
<keyword evidence="2" id="KW-0067">ATP-binding</keyword>
<evidence type="ECO:0000313" key="4">
    <source>
        <dbReference type="Proteomes" id="UP000822688"/>
    </source>
</evidence>
<dbReference type="InterPro" id="IPR013126">
    <property type="entry name" value="Hsp_70_fam"/>
</dbReference>
<reference evidence="3" key="1">
    <citation type="submission" date="2020-06" db="EMBL/GenBank/DDBJ databases">
        <title>WGS assembly of Ceratodon purpureus strain R40.</title>
        <authorList>
            <person name="Carey S.B."/>
            <person name="Jenkins J."/>
            <person name="Shu S."/>
            <person name="Lovell J.T."/>
            <person name="Sreedasyam A."/>
            <person name="Maumus F."/>
            <person name="Tiley G.P."/>
            <person name="Fernandez-Pozo N."/>
            <person name="Barry K."/>
            <person name="Chen C."/>
            <person name="Wang M."/>
            <person name="Lipzen A."/>
            <person name="Daum C."/>
            <person name="Saski C.A."/>
            <person name="Payton A.C."/>
            <person name="Mcbreen J.C."/>
            <person name="Conrad R.E."/>
            <person name="Kollar L.M."/>
            <person name="Olsson S."/>
            <person name="Huttunen S."/>
            <person name="Landis J.B."/>
            <person name="Wickett N.J."/>
            <person name="Johnson M.G."/>
            <person name="Rensing S.A."/>
            <person name="Grimwood J."/>
            <person name="Schmutz J."/>
            <person name="Mcdaniel S.F."/>
        </authorList>
    </citation>
    <scope>NUCLEOTIDE SEQUENCE</scope>
    <source>
        <strain evidence="3">R40</strain>
    </source>
</reference>
<keyword evidence="1" id="KW-0547">Nucleotide-binding</keyword>
<comment type="caution">
    <text evidence="3">The sequence shown here is derived from an EMBL/GenBank/DDBJ whole genome shotgun (WGS) entry which is preliminary data.</text>
</comment>
<dbReference type="CDD" id="cd10229">
    <property type="entry name" value="ASKHA_NBD_HSP70_HSPA12"/>
    <property type="match status" value="1"/>
</dbReference>
<dbReference type="EMBL" id="CM026424">
    <property type="protein sequence ID" value="KAG0580945.1"/>
    <property type="molecule type" value="Genomic_DNA"/>
</dbReference>
<evidence type="ECO:0000256" key="2">
    <source>
        <dbReference type="ARBA" id="ARBA00022840"/>
    </source>
</evidence>
<dbReference type="InterPro" id="IPR043129">
    <property type="entry name" value="ATPase_NBD"/>
</dbReference>
<dbReference type="GO" id="GO:0140662">
    <property type="term" value="F:ATP-dependent protein folding chaperone"/>
    <property type="evidence" value="ECO:0007669"/>
    <property type="project" value="InterPro"/>
</dbReference>
<dbReference type="Gene3D" id="3.90.640.10">
    <property type="entry name" value="Actin, Chain A, domain 4"/>
    <property type="match status" value="1"/>
</dbReference>
<protein>
    <submittedName>
        <fullName evidence="3">Uncharacterized protein</fullName>
    </submittedName>
</protein>